<protein>
    <submittedName>
        <fullName evidence="4">1-acyl-sn-glycerol-3-phosphate acyltransferase</fullName>
    </submittedName>
</protein>
<proteinExistence type="predicted"/>
<dbReference type="PANTHER" id="PTHR10434:SF40">
    <property type="entry name" value="1-ACYL-SN-GLYCEROL-3-PHOSPHATE ACYLTRANSFERASE"/>
    <property type="match status" value="1"/>
</dbReference>
<dbReference type="SMART" id="SM00563">
    <property type="entry name" value="PlsC"/>
    <property type="match status" value="1"/>
</dbReference>
<dbReference type="Pfam" id="PF01553">
    <property type="entry name" value="Acyltransferase"/>
    <property type="match status" value="1"/>
</dbReference>
<evidence type="ECO:0000256" key="2">
    <source>
        <dbReference type="ARBA" id="ARBA00023315"/>
    </source>
</evidence>
<evidence type="ECO:0000313" key="5">
    <source>
        <dbReference type="Proteomes" id="UP000813384"/>
    </source>
</evidence>
<dbReference type="AlphaFoldDB" id="A0A9E4DRU8"/>
<dbReference type="EMBL" id="JAJJVO010000024">
    <property type="protein sequence ID" value="MCC9272941.1"/>
    <property type="molecule type" value="Genomic_DNA"/>
</dbReference>
<comment type="caution">
    <text evidence="4">The sequence shown here is derived from an EMBL/GenBank/DDBJ whole genome shotgun (WGS) entry which is preliminary data.</text>
</comment>
<keyword evidence="1" id="KW-0808">Transferase</keyword>
<sequence length="218" mass="25061">MFFSFMRGVVRVVLFIINGPFEIQNKEALPKDENYILVAPHRTWWDPLYMAVAARPKRFAFMAKEELFKNVFLRFILKNCNAFSVNRKNPGPSAIKTPVKILKETDLSLIMFPSGTRHSKALKGGMAMIAKMAKVRVVPCVYQGPVTLKGLFKREKVVIRFGEPIDLSDIKKLNAEGLQEVERRIQGSFDQLDFQVNPQFVYAIEEEVEVFQEDKKSE</sequence>
<dbReference type="SUPFAM" id="SSF69593">
    <property type="entry name" value="Glycerol-3-phosphate (1)-acyltransferase"/>
    <property type="match status" value="1"/>
</dbReference>
<gene>
    <name evidence="4" type="ORF">K8V42_01470</name>
</gene>
<dbReference type="GO" id="GO:0003841">
    <property type="term" value="F:1-acylglycerol-3-phosphate O-acyltransferase activity"/>
    <property type="evidence" value="ECO:0007669"/>
    <property type="project" value="TreeGrafter"/>
</dbReference>
<evidence type="ECO:0000256" key="1">
    <source>
        <dbReference type="ARBA" id="ARBA00022679"/>
    </source>
</evidence>
<accession>A0A9E4DRU8</accession>
<dbReference type="GO" id="GO:0006654">
    <property type="term" value="P:phosphatidic acid biosynthetic process"/>
    <property type="evidence" value="ECO:0007669"/>
    <property type="project" value="TreeGrafter"/>
</dbReference>
<evidence type="ECO:0000259" key="3">
    <source>
        <dbReference type="SMART" id="SM00563"/>
    </source>
</evidence>
<reference evidence="4" key="2">
    <citation type="submission" date="2021-11" db="EMBL/GenBank/DDBJ databases">
        <authorList>
            <person name="Gilroy R."/>
        </authorList>
    </citation>
    <scope>NUCLEOTIDE SEQUENCE</scope>
    <source>
        <strain evidence="4">150</strain>
    </source>
</reference>
<dbReference type="InterPro" id="IPR002123">
    <property type="entry name" value="Plipid/glycerol_acylTrfase"/>
</dbReference>
<feature type="domain" description="Phospholipid/glycerol acyltransferase" evidence="3">
    <location>
        <begin position="35"/>
        <end position="145"/>
    </location>
</feature>
<keyword evidence="2 4" id="KW-0012">Acyltransferase</keyword>
<dbReference type="CDD" id="cd07989">
    <property type="entry name" value="LPLAT_AGPAT-like"/>
    <property type="match status" value="1"/>
</dbReference>
<reference evidence="4" key="1">
    <citation type="journal article" date="2021" name="PeerJ">
        <title>Extensive microbial diversity within the chicken gut microbiome revealed by metagenomics and culture.</title>
        <authorList>
            <person name="Gilroy R."/>
            <person name="Ravi A."/>
            <person name="Getino M."/>
            <person name="Pursley I."/>
            <person name="Horton D.L."/>
            <person name="Alikhan N.F."/>
            <person name="Baker D."/>
            <person name="Gharbi K."/>
            <person name="Hall N."/>
            <person name="Watson M."/>
            <person name="Adriaenssens E.M."/>
            <person name="Foster-Nyarko E."/>
            <person name="Jarju S."/>
            <person name="Secka A."/>
            <person name="Antonio M."/>
            <person name="Oren A."/>
            <person name="Chaudhuri R.R."/>
            <person name="La Ragione R."/>
            <person name="Hildebrand F."/>
            <person name="Pallen M.J."/>
        </authorList>
    </citation>
    <scope>NUCLEOTIDE SEQUENCE</scope>
    <source>
        <strain evidence="4">150</strain>
    </source>
</reference>
<organism evidence="4 5">
    <name type="scientific">Enterococcus aquimarinus</name>
    <dbReference type="NCBI Taxonomy" id="328396"/>
    <lineage>
        <taxon>Bacteria</taxon>
        <taxon>Bacillati</taxon>
        <taxon>Bacillota</taxon>
        <taxon>Bacilli</taxon>
        <taxon>Lactobacillales</taxon>
        <taxon>Enterococcaceae</taxon>
        <taxon>Enterococcus</taxon>
    </lineage>
</organism>
<name>A0A9E4DRU8_9ENTE</name>
<dbReference type="Proteomes" id="UP000813384">
    <property type="component" value="Unassembled WGS sequence"/>
</dbReference>
<evidence type="ECO:0000313" key="4">
    <source>
        <dbReference type="EMBL" id="MCC9272941.1"/>
    </source>
</evidence>
<dbReference type="PANTHER" id="PTHR10434">
    <property type="entry name" value="1-ACYL-SN-GLYCEROL-3-PHOSPHATE ACYLTRANSFERASE"/>
    <property type="match status" value="1"/>
</dbReference>